<accession>A0A183JTS7</accession>
<evidence type="ECO:0000313" key="1">
    <source>
        <dbReference type="WBParaSite" id="SCUD_0000611701-mRNA-1"/>
    </source>
</evidence>
<name>A0A183JTS7_9TREM</name>
<dbReference type="WBParaSite" id="SCUD_0000611701-mRNA-1">
    <property type="protein sequence ID" value="SCUD_0000611701-mRNA-1"/>
    <property type="gene ID" value="SCUD_0000611701"/>
</dbReference>
<proteinExistence type="predicted"/>
<dbReference type="AlphaFoldDB" id="A0A183JTS7"/>
<organism evidence="1">
    <name type="scientific">Schistosoma curassoni</name>
    <dbReference type="NCBI Taxonomy" id="6186"/>
    <lineage>
        <taxon>Eukaryota</taxon>
        <taxon>Metazoa</taxon>
        <taxon>Spiralia</taxon>
        <taxon>Lophotrochozoa</taxon>
        <taxon>Platyhelminthes</taxon>
        <taxon>Trematoda</taxon>
        <taxon>Digenea</taxon>
        <taxon>Strigeidida</taxon>
        <taxon>Schistosomatoidea</taxon>
        <taxon>Schistosomatidae</taxon>
        <taxon>Schistosoma</taxon>
    </lineage>
</organism>
<protein>
    <submittedName>
        <fullName evidence="1">Ovule protein</fullName>
    </submittedName>
</protein>
<reference evidence="1" key="1">
    <citation type="submission" date="2016-06" db="UniProtKB">
        <authorList>
            <consortium name="WormBaseParasite"/>
        </authorList>
    </citation>
    <scope>IDENTIFICATION</scope>
</reference>
<sequence>LSDIYLPFFSLSFYQSKQASNTSLSSLQPSENNLNQVNSETIDNTTLNLDNDKSCKCIF</sequence>